<dbReference type="eggNOG" id="ENOG502QVVR">
    <property type="taxonomic scope" value="Eukaryota"/>
</dbReference>
<comment type="similarity">
    <text evidence="3">Belongs to the TRAFAC class dynamin-like GTPase superfamily. Very large inducible GTPase (VLIG) family.</text>
</comment>
<dbReference type="OMA" id="QKMSTAD"/>
<evidence type="ECO:0000256" key="1">
    <source>
        <dbReference type="ARBA" id="ARBA00004123"/>
    </source>
</evidence>
<evidence type="ECO:0000259" key="9">
    <source>
        <dbReference type="PROSITE" id="PS51717"/>
    </source>
</evidence>
<keyword evidence="7" id="KW-0539">Nucleus</keyword>
<dbReference type="InterPro" id="IPR030383">
    <property type="entry name" value="G_VLIG_dom"/>
</dbReference>
<dbReference type="FunCoup" id="F6QJ81">
    <property type="interactions" value="7"/>
</dbReference>
<evidence type="ECO:0000256" key="5">
    <source>
        <dbReference type="ARBA" id="ARBA00022741"/>
    </source>
</evidence>
<dbReference type="InterPro" id="IPR027417">
    <property type="entry name" value="P-loop_NTPase"/>
</dbReference>
<keyword evidence="5" id="KW-0547">Nucleotide-binding</keyword>
<dbReference type="GeneID" id="100031017"/>
<evidence type="ECO:0000256" key="4">
    <source>
        <dbReference type="ARBA" id="ARBA00022490"/>
    </source>
</evidence>
<reference evidence="10 11" key="1">
    <citation type="journal article" date="2007" name="Nature">
        <title>Genome of the marsupial Monodelphis domestica reveals innovation in non-coding sequences.</title>
        <authorList>
            <person name="Mikkelsen T.S."/>
            <person name="Wakefield M.J."/>
            <person name="Aken B."/>
            <person name="Amemiya C.T."/>
            <person name="Chang J.L."/>
            <person name="Duke S."/>
            <person name="Garber M."/>
            <person name="Gentles A.J."/>
            <person name="Goodstadt L."/>
            <person name="Heger A."/>
            <person name="Jurka J."/>
            <person name="Kamal M."/>
            <person name="Mauceli E."/>
            <person name="Searle S.M."/>
            <person name="Sharpe T."/>
            <person name="Baker M.L."/>
            <person name="Batzer M.A."/>
            <person name="Benos P.V."/>
            <person name="Belov K."/>
            <person name="Clamp M."/>
            <person name="Cook A."/>
            <person name="Cuff J."/>
            <person name="Das R."/>
            <person name="Davidow L."/>
            <person name="Deakin J.E."/>
            <person name="Fazzari M.J."/>
            <person name="Glass J.L."/>
            <person name="Grabherr M."/>
            <person name="Greally J.M."/>
            <person name="Gu W."/>
            <person name="Hore T.A."/>
            <person name="Huttley G.A."/>
            <person name="Kleber M."/>
            <person name="Jirtle R.L."/>
            <person name="Koina E."/>
            <person name="Lee J.T."/>
            <person name="Mahony S."/>
            <person name="Marra M.A."/>
            <person name="Miller R.D."/>
            <person name="Nicholls R.D."/>
            <person name="Oda M."/>
            <person name="Papenfuss A.T."/>
            <person name="Parra Z.E."/>
            <person name="Pollock D.D."/>
            <person name="Ray D.A."/>
            <person name="Schein J.E."/>
            <person name="Speed T.P."/>
            <person name="Thompson K."/>
            <person name="VandeBerg J.L."/>
            <person name="Wade C.M."/>
            <person name="Walker J.A."/>
            <person name="Waters P.D."/>
            <person name="Webber C."/>
            <person name="Weidman J.R."/>
            <person name="Xie X."/>
            <person name="Zody M.C."/>
            <person name="Baldwin J."/>
            <person name="Abdouelleil A."/>
            <person name="Abdulkadir J."/>
            <person name="Abebe A."/>
            <person name="Abera B."/>
            <person name="Abreu J."/>
            <person name="Acer S.C."/>
            <person name="Aftuck L."/>
            <person name="Alexander A."/>
            <person name="An P."/>
            <person name="Anderson E."/>
            <person name="Anderson S."/>
            <person name="Arachi H."/>
            <person name="Azer M."/>
            <person name="Bachantsang P."/>
            <person name="Barry A."/>
            <person name="Bayul T."/>
            <person name="Berlin A."/>
            <person name="Bessette D."/>
            <person name="Bloom T."/>
            <person name="Bloom T."/>
            <person name="Boguslavskiy L."/>
            <person name="Bonnet C."/>
            <person name="Boukhgalter B."/>
            <person name="Bourzgui I."/>
            <person name="Brown A."/>
            <person name="Cahill P."/>
            <person name="Channer S."/>
            <person name="Cheshatsang Y."/>
            <person name="Chuda L."/>
            <person name="Citroen M."/>
            <person name="Collymore A."/>
            <person name="Cooke P."/>
            <person name="Costello M."/>
            <person name="D'Aco K."/>
            <person name="Daza R."/>
            <person name="De Haan G."/>
            <person name="DeGray S."/>
            <person name="DeMaso C."/>
            <person name="Dhargay N."/>
            <person name="Dooley K."/>
            <person name="Dooley E."/>
            <person name="Doricent M."/>
            <person name="Dorje P."/>
            <person name="Dorjee K."/>
            <person name="Dupes A."/>
            <person name="Elong R."/>
            <person name="Falk J."/>
            <person name="Farina A."/>
            <person name="Faro S."/>
            <person name="Ferguson D."/>
            <person name="Fisher S."/>
            <person name="Foley C.D."/>
            <person name="Franke A."/>
            <person name="Friedrich D."/>
            <person name="Gadbois L."/>
            <person name="Gearin G."/>
            <person name="Gearin C.R."/>
            <person name="Giannoukos G."/>
            <person name="Goode T."/>
            <person name="Graham J."/>
            <person name="Grandbois E."/>
            <person name="Grewal S."/>
            <person name="Gyaltsen K."/>
            <person name="Hafez N."/>
            <person name="Hagos B."/>
            <person name="Hall J."/>
            <person name="Henson C."/>
            <person name="Hollinger A."/>
            <person name="Honan T."/>
            <person name="Huard M.D."/>
            <person name="Hughes L."/>
            <person name="Hurhula B."/>
            <person name="Husby M.E."/>
            <person name="Kamat A."/>
            <person name="Kanga B."/>
            <person name="Kashin S."/>
            <person name="Khazanovich D."/>
            <person name="Kisner P."/>
            <person name="Lance K."/>
            <person name="Lara M."/>
            <person name="Lee W."/>
            <person name="Lennon N."/>
            <person name="Letendre F."/>
            <person name="LeVine R."/>
            <person name="Lipovsky A."/>
            <person name="Liu X."/>
            <person name="Liu J."/>
            <person name="Liu S."/>
            <person name="Lokyitsang T."/>
            <person name="Lokyitsang Y."/>
            <person name="Lubonja R."/>
            <person name="Lui A."/>
            <person name="MacDonald P."/>
            <person name="Magnisalis V."/>
            <person name="Maru K."/>
            <person name="Matthews C."/>
            <person name="McCusker W."/>
            <person name="McDonough S."/>
            <person name="Mehta T."/>
            <person name="Meldrim J."/>
            <person name="Meneus L."/>
            <person name="Mihai O."/>
            <person name="Mihalev A."/>
            <person name="Mihova T."/>
            <person name="Mittelman R."/>
            <person name="Mlenga V."/>
            <person name="Montmayeur A."/>
            <person name="Mulrain L."/>
            <person name="Navidi A."/>
            <person name="Naylor J."/>
            <person name="Negash T."/>
            <person name="Nguyen T."/>
            <person name="Nguyen N."/>
            <person name="Nicol R."/>
            <person name="Norbu C."/>
            <person name="Norbu N."/>
            <person name="Novod N."/>
            <person name="O'Neill B."/>
            <person name="Osman S."/>
            <person name="Markiewicz E."/>
            <person name="Oyono O.L."/>
            <person name="Patti C."/>
            <person name="Phunkhang P."/>
            <person name="Pierre F."/>
            <person name="Priest M."/>
            <person name="Raghuraman S."/>
            <person name="Rege F."/>
            <person name="Reyes R."/>
            <person name="Rise C."/>
            <person name="Rogov P."/>
            <person name="Ross K."/>
            <person name="Ryan E."/>
            <person name="Settipalli S."/>
            <person name="Shea T."/>
            <person name="Sherpa N."/>
            <person name="Shi L."/>
            <person name="Shih D."/>
            <person name="Sparrow T."/>
            <person name="Spaulding J."/>
            <person name="Stalker J."/>
            <person name="Stange-Thomann N."/>
            <person name="Stavropoulos S."/>
            <person name="Stone C."/>
            <person name="Strader C."/>
            <person name="Tesfaye S."/>
            <person name="Thomson T."/>
            <person name="Thoulutsang Y."/>
            <person name="Thoulutsang D."/>
            <person name="Topham K."/>
            <person name="Topping I."/>
            <person name="Tsamla T."/>
            <person name="Vassiliev H."/>
            <person name="Vo A."/>
            <person name="Wangchuk T."/>
            <person name="Wangdi T."/>
            <person name="Weiand M."/>
            <person name="Wilkinson J."/>
            <person name="Wilson A."/>
            <person name="Yadav S."/>
            <person name="Young G."/>
            <person name="Yu Q."/>
            <person name="Zembek L."/>
            <person name="Zhong D."/>
            <person name="Zimmer A."/>
            <person name="Zwirko Z."/>
            <person name="Jaffe D.B."/>
            <person name="Alvarez P."/>
            <person name="Brockman W."/>
            <person name="Butler J."/>
            <person name="Chin C."/>
            <person name="Gnerre S."/>
            <person name="MacCallum I."/>
            <person name="Graves J.A."/>
            <person name="Ponting C.P."/>
            <person name="Breen M."/>
            <person name="Samollow P.B."/>
            <person name="Lander E.S."/>
            <person name="Lindblad-Toh K."/>
        </authorList>
    </citation>
    <scope>NUCLEOTIDE SEQUENCE [LARGE SCALE GENOMIC DNA]</scope>
</reference>
<evidence type="ECO:0000313" key="11">
    <source>
        <dbReference type="Proteomes" id="UP000002280"/>
    </source>
</evidence>
<dbReference type="PANTHER" id="PTHR22796">
    <property type="entry name" value="URG4-RELATED"/>
    <property type="match status" value="1"/>
</dbReference>
<dbReference type="KEGG" id="mdo:100031017"/>
<evidence type="ECO:0000256" key="7">
    <source>
        <dbReference type="ARBA" id="ARBA00023242"/>
    </source>
</evidence>
<proteinExistence type="inferred from homology"/>
<dbReference type="GO" id="GO:0005737">
    <property type="term" value="C:cytoplasm"/>
    <property type="evidence" value="ECO:0007669"/>
    <property type="project" value="UniProtKB-SubCell"/>
</dbReference>
<accession>F6QJ81</accession>
<organism evidence="10 11">
    <name type="scientific">Monodelphis domestica</name>
    <name type="common">Gray short-tailed opossum</name>
    <dbReference type="NCBI Taxonomy" id="13616"/>
    <lineage>
        <taxon>Eukaryota</taxon>
        <taxon>Metazoa</taxon>
        <taxon>Chordata</taxon>
        <taxon>Craniata</taxon>
        <taxon>Vertebrata</taxon>
        <taxon>Euteleostomi</taxon>
        <taxon>Mammalia</taxon>
        <taxon>Metatheria</taxon>
        <taxon>Didelphimorphia</taxon>
        <taxon>Didelphidae</taxon>
        <taxon>Monodelphis</taxon>
    </lineage>
</organism>
<protein>
    <submittedName>
        <fullName evidence="10">Interferon-induced very large GTPase 1-like</fullName>
    </submittedName>
</protein>
<dbReference type="InterPro" id="IPR057365">
    <property type="entry name" value="URGCP"/>
</dbReference>
<dbReference type="Pfam" id="PF25683">
    <property type="entry name" value="URGCP_GTPase"/>
    <property type="match status" value="1"/>
</dbReference>
<dbReference type="STRING" id="13616.ENSMODP00000029601"/>
<dbReference type="SUPFAM" id="SSF52540">
    <property type="entry name" value="P-loop containing nucleoside triphosphate hydrolases"/>
    <property type="match status" value="1"/>
</dbReference>
<comment type="subcellular location">
    <subcellularLocation>
        <location evidence="2">Cytoplasm</location>
    </subcellularLocation>
    <subcellularLocation>
        <location evidence="1">Nucleus</location>
    </subcellularLocation>
</comment>
<reference evidence="10" key="2">
    <citation type="submission" date="2025-08" db="UniProtKB">
        <authorList>
            <consortium name="Ensembl"/>
        </authorList>
    </citation>
    <scope>IDENTIFICATION</scope>
</reference>
<dbReference type="Gene3D" id="3.40.50.300">
    <property type="entry name" value="P-loop containing nucleotide triphosphate hydrolases"/>
    <property type="match status" value="1"/>
</dbReference>
<evidence type="ECO:0000256" key="2">
    <source>
        <dbReference type="ARBA" id="ARBA00004496"/>
    </source>
</evidence>
<evidence type="ECO:0000256" key="6">
    <source>
        <dbReference type="ARBA" id="ARBA00023134"/>
    </source>
</evidence>
<dbReference type="Bgee" id="ENSMODG00000023354">
    <property type="expression patterns" value="Expressed in blood and 3 other cell types or tissues"/>
</dbReference>
<dbReference type="Pfam" id="PF25974">
    <property type="entry name" value="URGCP_9th"/>
    <property type="match status" value="1"/>
</dbReference>
<dbReference type="Proteomes" id="UP000002280">
    <property type="component" value="Chromosome 4"/>
</dbReference>
<reference evidence="10" key="3">
    <citation type="submission" date="2025-09" db="UniProtKB">
        <authorList>
            <consortium name="Ensembl"/>
        </authorList>
    </citation>
    <scope>IDENTIFICATION</scope>
</reference>
<dbReference type="OrthoDB" id="1597724at2759"/>
<dbReference type="HOGENOM" id="CLU_001775_0_0_1"/>
<dbReference type="GO" id="GO:0005634">
    <property type="term" value="C:nucleus"/>
    <property type="evidence" value="ECO:0007669"/>
    <property type="project" value="UniProtKB-SubCell"/>
</dbReference>
<dbReference type="Ensembl" id="ENSMODT00000031175.3">
    <property type="protein sequence ID" value="ENSMODP00000029601.3"/>
    <property type="gene ID" value="ENSMODG00000023354.3"/>
</dbReference>
<evidence type="ECO:0000256" key="8">
    <source>
        <dbReference type="SAM" id="Coils"/>
    </source>
</evidence>
<dbReference type="PANTHER" id="PTHR22796:SF6">
    <property type="entry name" value="INTERFERON-INDUCED VERY LARGE GTPASE 1-RELATED"/>
    <property type="match status" value="1"/>
</dbReference>
<keyword evidence="8" id="KW-0175">Coiled coil</keyword>
<sequence length="2439" mass="282228">MWRIARSISLRTAMSTPRDNAIDPHHEDPGIRDLEKMLQEVGLNPQYWVSKLQENLDVTSVQALQHLEQREVLTLKSQAKHPWEKRAIERLLQLSRNQGSEEMQEKSWVAVQERQKRAQSALIELKEMQVEGKSRQEEIVRMKEEELRQVMEIPPEYWPLTKKPLTEVIENMKEHLSVMEGTLSNRENLPDRELLKRVSGGLALQGIYQTGQPADLLERREELLSLPENIFLLSPEQGTRMETKEFSSSHEESMFTQSMERLGFTVSFLAKGGGWGWSLESSTNNTRSSDSRELHKEHSENTYSCTTRFSYIPLACCHFSQDQLCLSRSAVQKLKQLEKLLIHSNGSETQGLRHRCEAFFQRFGSHVNQGPLHLGGIFWWKAITEGFRSEELHDVKQQASKALDIYIGGSYSGFGVTVGAGINISDSQSQMASYNTNSTNLQGRFQLSVFQTGGPPEVDSLPQWKAGLVASNCTWCVIDRGYQLVPVWDIILSNHRQDFQDPLQLTHCLTDTYTALTGKHARTQVGEEFLSAIDDAMSFLEEVKSWETTEPQEKLMKLMDFMQNLSEKTRNYDPWINICLKNPSLQQFLVDIYNFYKDFPIHEVKFIQSQLRSLLYPHVYQVKDFSQSHSIMQWIFHSAKQQQHIQVTEFDDFIQLLEKEKNNLLDVNPNLEFLGQMEEARRKATYKISSFLSSFLKTLKQSGESGTYLLLLSIAVGAGYKEKNQTFHYLLGCEELNFLLCEMKEAHEKYLNLNKNCGSMAQAFLLFTGLTVTPGPISVSSEEKKQRLELMQSLTGLSWSKEVLHVLSKPRAGHDWETLEKDLNLLISGEYEAILNGVQMDQVKKELESISQRKKKLCEPEPVTIKQHEVINSTFLELAKRLDLEPYYPRKMGQADFHLICKTSVHDTQPDKENQLPFYFLQKLLVLDYRLRYLVCKIEGDTMTGQTVTLKNLDDDTSDPYDDFFNDSATSSDLLTTSQPHIHPMDIQMMIFHCADDFMRQYISNKLSICQFALPLVVPNPFNSVIEFPLWSFSQIKRNWRQTEKSEEDKVINFHNQSIFQVPIPIVSFIRVVNSATSSKSQILNSLLSKHKHDTFFHRHCRGSSKFCLLMGGVVEISWFFPGGRGEDRFESCVAFTNLHGDAKDYETQLRFLQEIASVTVVLVSASDKSERTTKMARDLWKSSKPLVYLFDDKDKTASNDYGQKVRIGIMNRNEAELIDQLTRVINRLLKSSGPFLSLEDCADVARRYGFLVDLDREECQEAKGRAETLMALMKEMKLSEMKEKLLPLQGELWHQWCKKDKELCHLREKGNRSLEQHKSEIETEKQIIRQTQLKRAFPLNDLMRAVLEVLQSHSERDNKTQLYFLQWLGIFMDILTKSKPEMLRHKPLWSQPLAENQKGSKDVPLKCHKMELETVSLFGIEHILREVGQIYEALEEVSSQRHTVFFSLPQIAADLMVSGYPLELMDGDASYVPLKWVSAVFDRLIEKIGDKKLFVLSVLGLQSTGKSTLLNAMFGLQFNVNAGRCTQGAYMQLVKVDETLQEEMGFDFVLVVDTEGLRAPELMNKSQNRDNELATFVIGLGNLTLINIFGENPSEMQDVLQIAVQAFLRMKQVNISPSCLFVHQNVGEILAKDQNMEGRRRLQERLDEMAVTAAEHEQCTDITCFSDVIRFDVNTQVHYFAHLWEGDPPMAAPNPTYSHNIQDLKKGVLLAAKEESKGSILKISEVKVRIQDLWKALVNENFIFSFKNTREIMAISKLETMYNNWSWQLRSHLLALENQLINQIQNGEIQDLTRSSIEANVAEKYEAIRQELQRYFDEDQDNEILIQWKGNFENKFRNLKEALVSEITRKSIDFTCLRKSQDKLDKMKSEYEKQLLLRSRDMALLVMGKELDEDELREKFNQLWTMWVCEVSSSTSSTSENLNIDVDLENVFLDHFKQEHNVRDRLQAFSRRKIFSIDYEKHVKMKKKYHSCHTPSIAESDKVIIEQTTQDIMSLVNKTIKCNSKMGRDYNKSYFHEILQLIEKETDSASNKSRYTYTSEYKMDLSLYLCQRAATTFWDMHKAFKRAHDPVTYLESKREDFFMSFKISCQGATSITTFADFLGNKLTASLPIAIWKKAALDLAGEIRANCPAFNRNRSNLEKHILISLAKEENFVHYWQYIHQPEWFFKDYIKKEIEAYCGNRGTDKLNDVLSYNLNYFKNIIFSAIQESTLAAKDQNNSACVWLDTLCNKLGCYLTFPRGDLRSIEHQKITDIDFLREAMNERLDSAIQKVGEACEVVFIERVVPEIQVILSEQLSGCWKQCPFCKAICTNTVKDHSEDHSVPFHRSHAVSGFHFRYSHEFSLDFCTSYVASDDSFYRSYYELDKTFPFKTYRQAGGKYATWSITPDTSAQPYWKWFVCRFRSQLEEHYKFRFKGRGQIPYTWTRITKQDVLNDLNK</sequence>
<dbReference type="Pfam" id="PF25496">
    <property type="entry name" value="URGCP"/>
    <property type="match status" value="1"/>
</dbReference>
<dbReference type="InterPro" id="IPR058641">
    <property type="entry name" value="GVIN1_dom"/>
</dbReference>
<feature type="domain" description="VLIG-type G" evidence="9">
    <location>
        <begin position="1491"/>
        <end position="1732"/>
    </location>
</feature>
<evidence type="ECO:0000313" key="10">
    <source>
        <dbReference type="Ensembl" id="ENSMODP00000029601.3"/>
    </source>
</evidence>
<dbReference type="InParanoid" id="F6QJ81"/>
<keyword evidence="4" id="KW-0963">Cytoplasm</keyword>
<dbReference type="GeneTree" id="ENSGT00940000154393"/>
<keyword evidence="11" id="KW-1185">Reference proteome</keyword>
<evidence type="ECO:0000256" key="3">
    <source>
        <dbReference type="ARBA" id="ARBA00006828"/>
    </source>
</evidence>
<dbReference type="GO" id="GO:0005525">
    <property type="term" value="F:GTP binding"/>
    <property type="evidence" value="ECO:0007669"/>
    <property type="project" value="UniProtKB-KW"/>
</dbReference>
<name>F6QJ81_MONDO</name>
<dbReference type="PROSITE" id="PS51717">
    <property type="entry name" value="G_VLIG"/>
    <property type="match status" value="1"/>
</dbReference>
<keyword evidence="6" id="KW-0342">GTP-binding</keyword>
<feature type="coiled-coil region" evidence="8">
    <location>
        <begin position="111"/>
        <end position="145"/>
    </location>
</feature>